<dbReference type="Proteomes" id="UP001174694">
    <property type="component" value="Unassembled WGS sequence"/>
</dbReference>
<dbReference type="EMBL" id="JANBVO010000018">
    <property type="protein sequence ID" value="KAJ9143744.1"/>
    <property type="molecule type" value="Genomic_DNA"/>
</dbReference>
<gene>
    <name evidence="2" type="ORF">NKR23_g6421</name>
</gene>
<comment type="caution">
    <text evidence="2">The sequence shown here is derived from an EMBL/GenBank/DDBJ whole genome shotgun (WGS) entry which is preliminary data.</text>
</comment>
<dbReference type="InterPro" id="IPR023631">
    <property type="entry name" value="Amidase_dom"/>
</dbReference>
<evidence type="ECO:0000259" key="1">
    <source>
        <dbReference type="Pfam" id="PF01425"/>
    </source>
</evidence>
<dbReference type="Pfam" id="PF01425">
    <property type="entry name" value="Amidase"/>
    <property type="match status" value="1"/>
</dbReference>
<dbReference type="PANTHER" id="PTHR42678">
    <property type="entry name" value="AMIDASE"/>
    <property type="match status" value="1"/>
</dbReference>
<name>A0AA38VSJ6_9PEZI</name>
<dbReference type="AlphaFoldDB" id="A0AA38VSJ6"/>
<proteinExistence type="predicted"/>
<dbReference type="InterPro" id="IPR036928">
    <property type="entry name" value="AS_sf"/>
</dbReference>
<accession>A0AA38VSJ6</accession>
<reference evidence="2" key="1">
    <citation type="submission" date="2022-07" db="EMBL/GenBank/DDBJ databases">
        <title>Fungi with potential for degradation of polypropylene.</title>
        <authorList>
            <person name="Gostincar C."/>
        </authorList>
    </citation>
    <scope>NUCLEOTIDE SEQUENCE</scope>
    <source>
        <strain evidence="2">EXF-13308</strain>
    </source>
</reference>
<dbReference type="SUPFAM" id="SSF75304">
    <property type="entry name" value="Amidase signature (AS) enzymes"/>
    <property type="match status" value="1"/>
</dbReference>
<dbReference type="PANTHER" id="PTHR42678:SF34">
    <property type="entry name" value="OS04G0183300 PROTEIN"/>
    <property type="match status" value="1"/>
</dbReference>
<sequence length="500" mass="52945">MVDVKEITIAQAHDGFKSGAFTAEDLAKAFLERIATLDKAGPKINSTMAMSTTAIEEAAALDAYFKETGKFKGTLHGIPILVKDQADTKGIETNYGSAATKGNIPDADATVVRKLKEAGAVVLGKTTMAEWASTWFSANGATGYEFTKNPYKLEHDVSGSSGGSGAALAASFCVLAVGEDTGGSIRVPSSFCNLVGIRATPGLISRTGFCPLIKVQDTPGPMARTVTDCALMLDAMVGFDPTDDFTGFAVTAAALGLPRGGSYASALETGPEKIKKAKIGVVRQRFGPDSDPACKAVNTVVKAAMDKLQAEGTTFVDVHIDNLDYYLQYCQTYLIRSRHDINEFLATKPHLPQDIADIVPENPVKPDFKLTAAMAHGPKDPTEDPTLVKRLLARDELKRKVDCLIAELGLDALALPDVQVPPPPQSDADSGRFGPGGLPVNTFLASNTRLPAVTVPAGFTEDGLPVGLEFVGLEYQEQHLLELARGVEVLVAARKAPPNL</sequence>
<organism evidence="2 3">
    <name type="scientific">Pleurostoma richardsiae</name>
    <dbReference type="NCBI Taxonomy" id="41990"/>
    <lineage>
        <taxon>Eukaryota</taxon>
        <taxon>Fungi</taxon>
        <taxon>Dikarya</taxon>
        <taxon>Ascomycota</taxon>
        <taxon>Pezizomycotina</taxon>
        <taxon>Sordariomycetes</taxon>
        <taxon>Sordariomycetidae</taxon>
        <taxon>Calosphaeriales</taxon>
        <taxon>Pleurostomataceae</taxon>
        <taxon>Pleurostoma</taxon>
    </lineage>
</organism>
<feature type="domain" description="Amidase" evidence="1">
    <location>
        <begin position="26"/>
        <end position="481"/>
    </location>
</feature>
<dbReference type="Gene3D" id="3.90.1300.10">
    <property type="entry name" value="Amidase signature (AS) domain"/>
    <property type="match status" value="1"/>
</dbReference>
<protein>
    <submittedName>
        <fullName evidence="2">Amidase signature domain-containing protein</fullName>
    </submittedName>
</protein>
<evidence type="ECO:0000313" key="2">
    <source>
        <dbReference type="EMBL" id="KAJ9143744.1"/>
    </source>
</evidence>
<keyword evidence="3" id="KW-1185">Reference proteome</keyword>
<evidence type="ECO:0000313" key="3">
    <source>
        <dbReference type="Proteomes" id="UP001174694"/>
    </source>
</evidence>